<dbReference type="Proteomes" id="UP000886501">
    <property type="component" value="Unassembled WGS sequence"/>
</dbReference>
<organism evidence="1 2">
    <name type="scientific">Thelephora ganbajun</name>
    <name type="common">Ganba fungus</name>
    <dbReference type="NCBI Taxonomy" id="370292"/>
    <lineage>
        <taxon>Eukaryota</taxon>
        <taxon>Fungi</taxon>
        <taxon>Dikarya</taxon>
        <taxon>Basidiomycota</taxon>
        <taxon>Agaricomycotina</taxon>
        <taxon>Agaricomycetes</taxon>
        <taxon>Thelephorales</taxon>
        <taxon>Thelephoraceae</taxon>
        <taxon>Thelephora</taxon>
    </lineage>
</organism>
<gene>
    <name evidence="1" type="ORF">BDM02DRAFT_3120480</name>
</gene>
<sequence length="143" mass="15786">MAACSDTLECLEILHNPFVHAGPASIDLSKATKLKAATFRAVSLSVAWITIALQTISPRHRDLQQISIHACHDLALAAVDADTTQAFGGQWSDLDHLLVQLWDSRSIRTKVMPATPTQERQGMGEHVRHWLPKATKRGIIDFV</sequence>
<accession>A0ACB6Z6W8</accession>
<keyword evidence="2" id="KW-1185">Reference proteome</keyword>
<evidence type="ECO:0000313" key="2">
    <source>
        <dbReference type="Proteomes" id="UP000886501"/>
    </source>
</evidence>
<comment type="caution">
    <text evidence="1">The sequence shown here is derived from an EMBL/GenBank/DDBJ whole genome shotgun (WGS) entry which is preliminary data.</text>
</comment>
<reference evidence="1" key="2">
    <citation type="journal article" date="2020" name="Nat. Commun.">
        <title>Large-scale genome sequencing of mycorrhizal fungi provides insights into the early evolution of symbiotic traits.</title>
        <authorList>
            <person name="Miyauchi S."/>
            <person name="Kiss E."/>
            <person name="Kuo A."/>
            <person name="Drula E."/>
            <person name="Kohler A."/>
            <person name="Sanchez-Garcia M."/>
            <person name="Morin E."/>
            <person name="Andreopoulos B."/>
            <person name="Barry K.W."/>
            <person name="Bonito G."/>
            <person name="Buee M."/>
            <person name="Carver A."/>
            <person name="Chen C."/>
            <person name="Cichocki N."/>
            <person name="Clum A."/>
            <person name="Culley D."/>
            <person name="Crous P.W."/>
            <person name="Fauchery L."/>
            <person name="Girlanda M."/>
            <person name="Hayes R.D."/>
            <person name="Keri Z."/>
            <person name="LaButti K."/>
            <person name="Lipzen A."/>
            <person name="Lombard V."/>
            <person name="Magnuson J."/>
            <person name="Maillard F."/>
            <person name="Murat C."/>
            <person name="Nolan M."/>
            <person name="Ohm R.A."/>
            <person name="Pangilinan J."/>
            <person name="Pereira M.F."/>
            <person name="Perotto S."/>
            <person name="Peter M."/>
            <person name="Pfister S."/>
            <person name="Riley R."/>
            <person name="Sitrit Y."/>
            <person name="Stielow J.B."/>
            <person name="Szollosi G."/>
            <person name="Zifcakova L."/>
            <person name="Stursova M."/>
            <person name="Spatafora J.W."/>
            <person name="Tedersoo L."/>
            <person name="Vaario L.M."/>
            <person name="Yamada A."/>
            <person name="Yan M."/>
            <person name="Wang P."/>
            <person name="Xu J."/>
            <person name="Bruns T."/>
            <person name="Baldrian P."/>
            <person name="Vilgalys R."/>
            <person name="Dunand C."/>
            <person name="Henrissat B."/>
            <person name="Grigoriev I.V."/>
            <person name="Hibbett D."/>
            <person name="Nagy L.G."/>
            <person name="Martin F.M."/>
        </authorList>
    </citation>
    <scope>NUCLEOTIDE SEQUENCE</scope>
    <source>
        <strain evidence="1">P2</strain>
    </source>
</reference>
<reference evidence="1" key="1">
    <citation type="submission" date="2019-10" db="EMBL/GenBank/DDBJ databases">
        <authorList>
            <consortium name="DOE Joint Genome Institute"/>
            <person name="Kuo A."/>
            <person name="Miyauchi S."/>
            <person name="Kiss E."/>
            <person name="Drula E."/>
            <person name="Kohler A."/>
            <person name="Sanchez-Garcia M."/>
            <person name="Andreopoulos B."/>
            <person name="Barry K.W."/>
            <person name="Bonito G."/>
            <person name="Buee M."/>
            <person name="Carver A."/>
            <person name="Chen C."/>
            <person name="Cichocki N."/>
            <person name="Clum A."/>
            <person name="Culley D."/>
            <person name="Crous P.W."/>
            <person name="Fauchery L."/>
            <person name="Girlanda M."/>
            <person name="Hayes R."/>
            <person name="Keri Z."/>
            <person name="Labutti K."/>
            <person name="Lipzen A."/>
            <person name="Lombard V."/>
            <person name="Magnuson J."/>
            <person name="Maillard F."/>
            <person name="Morin E."/>
            <person name="Murat C."/>
            <person name="Nolan M."/>
            <person name="Ohm R."/>
            <person name="Pangilinan J."/>
            <person name="Pereira M."/>
            <person name="Perotto S."/>
            <person name="Peter M."/>
            <person name="Riley R."/>
            <person name="Sitrit Y."/>
            <person name="Stielow B."/>
            <person name="Szollosi G."/>
            <person name="Zifcakova L."/>
            <person name="Stursova M."/>
            <person name="Spatafora J.W."/>
            <person name="Tedersoo L."/>
            <person name="Vaario L.-M."/>
            <person name="Yamada A."/>
            <person name="Yan M."/>
            <person name="Wang P."/>
            <person name="Xu J."/>
            <person name="Bruns T."/>
            <person name="Baldrian P."/>
            <person name="Vilgalys R."/>
            <person name="Henrissat B."/>
            <person name="Grigoriev I.V."/>
            <person name="Hibbett D."/>
            <person name="Nagy L.G."/>
            <person name="Martin F.M."/>
        </authorList>
    </citation>
    <scope>NUCLEOTIDE SEQUENCE</scope>
    <source>
        <strain evidence="1">P2</strain>
    </source>
</reference>
<proteinExistence type="predicted"/>
<evidence type="ECO:0000313" key="1">
    <source>
        <dbReference type="EMBL" id="KAF9645259.1"/>
    </source>
</evidence>
<dbReference type="EMBL" id="MU118097">
    <property type="protein sequence ID" value="KAF9645259.1"/>
    <property type="molecule type" value="Genomic_DNA"/>
</dbReference>
<feature type="non-terminal residue" evidence="1">
    <location>
        <position position="143"/>
    </location>
</feature>
<name>A0ACB6Z6W8_THEGA</name>
<protein>
    <submittedName>
        <fullName evidence="1">Uncharacterized protein</fullName>
    </submittedName>
</protein>